<sequence>MISAATSPITVLVVPTNEELAIARAAWRFV</sequence>
<protein>
    <submittedName>
        <fullName evidence="1">Acetate kinase</fullName>
        <ecNumber evidence="1">2.7.2.1</ecNumber>
    </submittedName>
</protein>
<comment type="caution">
    <text evidence="1">The sequence shown here is derived from an EMBL/GenBank/DDBJ whole genome shotgun (WGS) entry which is preliminary data.</text>
</comment>
<reference evidence="1 2" key="1">
    <citation type="journal article" date="2017" name="Int. J. Syst. Evol. Microbiol.">
        <title>Mycobacterium talmoniae sp. nov., a slowly growing mycobacterium isolated from human respiratory samples.</title>
        <authorList>
            <person name="Davidson R.M."/>
            <person name="DeGroote M.A."/>
            <person name="Marola J.L."/>
            <person name="Buss S."/>
            <person name="Jones V."/>
            <person name="McNeil M.R."/>
            <person name="Freifeld A.G."/>
            <person name="Elaine Epperson L."/>
            <person name="Hasan N.A."/>
            <person name="Jackson M."/>
            <person name="Iwen P.C."/>
            <person name="Salfinger M."/>
            <person name="Strong M."/>
        </authorList>
    </citation>
    <scope>NUCLEOTIDE SEQUENCE [LARGE SCALE GENOMIC DNA]</scope>
    <source>
        <strain evidence="1 2">ATCC BAA-2683</strain>
    </source>
</reference>
<proteinExistence type="predicted"/>
<dbReference type="GO" id="GO:0008776">
    <property type="term" value="F:acetate kinase activity"/>
    <property type="evidence" value="ECO:0007669"/>
    <property type="project" value="UniProtKB-EC"/>
</dbReference>
<gene>
    <name evidence="1" type="primary">ackA</name>
    <name evidence="1" type="ORF">C1Y40_05546</name>
</gene>
<organism evidence="1 2">
    <name type="scientific">Mycobacterium talmoniae</name>
    <dbReference type="NCBI Taxonomy" id="1858794"/>
    <lineage>
        <taxon>Bacteria</taxon>
        <taxon>Bacillati</taxon>
        <taxon>Actinomycetota</taxon>
        <taxon>Actinomycetes</taxon>
        <taxon>Mycobacteriales</taxon>
        <taxon>Mycobacteriaceae</taxon>
        <taxon>Mycobacterium</taxon>
    </lineage>
</organism>
<dbReference type="EMBL" id="PPEA01000861">
    <property type="protein sequence ID" value="PQM44293.1"/>
    <property type="molecule type" value="Genomic_DNA"/>
</dbReference>
<name>A0A2S8BCB9_9MYCO</name>
<evidence type="ECO:0000313" key="1">
    <source>
        <dbReference type="EMBL" id="PQM44293.1"/>
    </source>
</evidence>
<accession>A0A2S8BCB9</accession>
<dbReference type="AlphaFoldDB" id="A0A2S8BCB9"/>
<keyword evidence="1" id="KW-0418">Kinase</keyword>
<keyword evidence="1" id="KW-0808">Transferase</keyword>
<dbReference type="EC" id="2.7.2.1" evidence="1"/>
<dbReference type="Proteomes" id="UP000238296">
    <property type="component" value="Unassembled WGS sequence"/>
</dbReference>
<evidence type="ECO:0000313" key="2">
    <source>
        <dbReference type="Proteomes" id="UP000238296"/>
    </source>
</evidence>